<name>A0AA40B0B6_9PEZI</name>
<comment type="caution">
    <text evidence="2">The sequence shown here is derived from an EMBL/GenBank/DDBJ whole genome shotgun (WGS) entry which is preliminary data.</text>
</comment>
<sequence>MPFIRYPYGNSTPCHQPIKTPNPGTEKSPTRQNVNSKYQHPIPPLFPPIVPIPTPIMAPASLAIKKPPRVLLPPLLRRRHNHRRDTPMPLAGMLPAPPDRRRAVIVVVVLPVGPDHADLGDPALGAAHLVGVLRRSQARHDPAAYQARAALDPAAAELGADATVDLVLQVRRGGAGARAGAWGATDDAPRLGGVRGRRVEVERVAAVLAELEVAELGPWVL</sequence>
<evidence type="ECO:0000313" key="3">
    <source>
        <dbReference type="Proteomes" id="UP001172102"/>
    </source>
</evidence>
<organism evidence="2 3">
    <name type="scientific">Lasiosphaeris hirsuta</name>
    <dbReference type="NCBI Taxonomy" id="260670"/>
    <lineage>
        <taxon>Eukaryota</taxon>
        <taxon>Fungi</taxon>
        <taxon>Dikarya</taxon>
        <taxon>Ascomycota</taxon>
        <taxon>Pezizomycotina</taxon>
        <taxon>Sordariomycetes</taxon>
        <taxon>Sordariomycetidae</taxon>
        <taxon>Sordariales</taxon>
        <taxon>Lasiosphaeriaceae</taxon>
        <taxon>Lasiosphaeris</taxon>
    </lineage>
</organism>
<dbReference type="AlphaFoldDB" id="A0AA40B0B6"/>
<proteinExistence type="predicted"/>
<protein>
    <submittedName>
        <fullName evidence="2">Uncharacterized protein</fullName>
    </submittedName>
</protein>
<feature type="compositionally biased region" description="Polar residues" evidence="1">
    <location>
        <begin position="22"/>
        <end position="34"/>
    </location>
</feature>
<keyword evidence="3" id="KW-1185">Reference proteome</keyword>
<gene>
    <name evidence="2" type="ORF">B0H67DRAFT_129072</name>
</gene>
<feature type="region of interest" description="Disordered" evidence="1">
    <location>
        <begin position="1"/>
        <end position="34"/>
    </location>
</feature>
<evidence type="ECO:0000256" key="1">
    <source>
        <dbReference type="SAM" id="MobiDB-lite"/>
    </source>
</evidence>
<dbReference type="Proteomes" id="UP001172102">
    <property type="component" value="Unassembled WGS sequence"/>
</dbReference>
<dbReference type="EMBL" id="JAUKUA010000002">
    <property type="protein sequence ID" value="KAK0725337.1"/>
    <property type="molecule type" value="Genomic_DNA"/>
</dbReference>
<accession>A0AA40B0B6</accession>
<reference evidence="2" key="1">
    <citation type="submission" date="2023-06" db="EMBL/GenBank/DDBJ databases">
        <title>Genome-scale phylogeny and comparative genomics of the fungal order Sordariales.</title>
        <authorList>
            <consortium name="Lawrence Berkeley National Laboratory"/>
            <person name="Hensen N."/>
            <person name="Bonometti L."/>
            <person name="Westerberg I."/>
            <person name="Brannstrom I.O."/>
            <person name="Guillou S."/>
            <person name="Cros-Aarteil S."/>
            <person name="Calhoun S."/>
            <person name="Haridas S."/>
            <person name="Kuo A."/>
            <person name="Mondo S."/>
            <person name="Pangilinan J."/>
            <person name="Riley R."/>
            <person name="Labutti K."/>
            <person name="Andreopoulos B."/>
            <person name="Lipzen A."/>
            <person name="Chen C."/>
            <person name="Yanf M."/>
            <person name="Daum C."/>
            <person name="Ng V."/>
            <person name="Clum A."/>
            <person name="Steindorff A."/>
            <person name="Ohm R."/>
            <person name="Martin F."/>
            <person name="Silar P."/>
            <person name="Natvig D."/>
            <person name="Lalanne C."/>
            <person name="Gautier V."/>
            <person name="Ament-Velasquez S.L."/>
            <person name="Kruys A."/>
            <person name="Hutchinson M.I."/>
            <person name="Powell A.J."/>
            <person name="Barry K."/>
            <person name="Miller A.N."/>
            <person name="Grigoriev I.V."/>
            <person name="Debuchy R."/>
            <person name="Gladieux P."/>
            <person name="Thoren M.H."/>
            <person name="Johannesson H."/>
        </authorList>
    </citation>
    <scope>NUCLEOTIDE SEQUENCE</scope>
    <source>
        <strain evidence="2">SMH4607-1</strain>
    </source>
</reference>
<evidence type="ECO:0000313" key="2">
    <source>
        <dbReference type="EMBL" id="KAK0725337.1"/>
    </source>
</evidence>